<organism evidence="2 3">
    <name type="scientific">Streptomyces naganishii JCM 4654</name>
    <dbReference type="NCBI Taxonomy" id="1306179"/>
    <lineage>
        <taxon>Bacteria</taxon>
        <taxon>Bacillati</taxon>
        <taxon>Actinomycetota</taxon>
        <taxon>Actinomycetes</taxon>
        <taxon>Kitasatosporales</taxon>
        <taxon>Streptomycetaceae</taxon>
        <taxon>Streptomyces</taxon>
    </lineage>
</organism>
<comment type="caution">
    <text evidence="2">The sequence shown here is derived from an EMBL/GenBank/DDBJ whole genome shotgun (WGS) entry which is preliminary data.</text>
</comment>
<sequence length="82" mass="8506">MPGAPGVGAEEAATVRKESAAVTTAPKRAERESAMSHPFRRARICGSHGQGRLCALPLSHAHDFAKSSCAGLFEDLGRGFAG</sequence>
<keyword evidence="3" id="KW-1185">Reference proteome</keyword>
<dbReference type="EMBL" id="BMVF01000019">
    <property type="protein sequence ID" value="GHD94865.1"/>
    <property type="molecule type" value="Genomic_DNA"/>
</dbReference>
<evidence type="ECO:0000256" key="1">
    <source>
        <dbReference type="SAM" id="MobiDB-lite"/>
    </source>
</evidence>
<evidence type="ECO:0000313" key="2">
    <source>
        <dbReference type="EMBL" id="GHD94865.1"/>
    </source>
</evidence>
<gene>
    <name evidence="2" type="ORF">GCM10010508_57310</name>
</gene>
<feature type="compositionally biased region" description="Low complexity" evidence="1">
    <location>
        <begin position="1"/>
        <end position="12"/>
    </location>
</feature>
<reference evidence="2" key="2">
    <citation type="submission" date="2020-09" db="EMBL/GenBank/DDBJ databases">
        <authorList>
            <person name="Sun Q."/>
            <person name="Ohkuma M."/>
        </authorList>
    </citation>
    <scope>NUCLEOTIDE SEQUENCE</scope>
    <source>
        <strain evidence="2">JCM 4654</strain>
    </source>
</reference>
<reference evidence="2" key="1">
    <citation type="journal article" date="2014" name="Int. J. Syst. Evol. Microbiol.">
        <title>Complete genome sequence of Corynebacterium casei LMG S-19264T (=DSM 44701T), isolated from a smear-ripened cheese.</title>
        <authorList>
            <consortium name="US DOE Joint Genome Institute (JGI-PGF)"/>
            <person name="Walter F."/>
            <person name="Albersmeier A."/>
            <person name="Kalinowski J."/>
            <person name="Ruckert C."/>
        </authorList>
    </citation>
    <scope>NUCLEOTIDE SEQUENCE</scope>
    <source>
        <strain evidence="2">JCM 4654</strain>
    </source>
</reference>
<dbReference type="Proteomes" id="UP000608955">
    <property type="component" value="Unassembled WGS sequence"/>
</dbReference>
<feature type="region of interest" description="Disordered" evidence="1">
    <location>
        <begin position="1"/>
        <end position="37"/>
    </location>
</feature>
<name>A0A919CXS4_9ACTN</name>
<accession>A0A919CXS4</accession>
<dbReference type="AlphaFoldDB" id="A0A919CXS4"/>
<evidence type="ECO:0000313" key="3">
    <source>
        <dbReference type="Proteomes" id="UP000608955"/>
    </source>
</evidence>
<proteinExistence type="predicted"/>
<protein>
    <submittedName>
        <fullName evidence="2">Uncharacterized protein</fullName>
    </submittedName>
</protein>